<name>A0ABN7VB15_GIGMA</name>
<proteinExistence type="predicted"/>
<dbReference type="Gene3D" id="3.30.70.360">
    <property type="match status" value="1"/>
</dbReference>
<organism evidence="1 2">
    <name type="scientific">Gigaspora margarita</name>
    <dbReference type="NCBI Taxonomy" id="4874"/>
    <lineage>
        <taxon>Eukaryota</taxon>
        <taxon>Fungi</taxon>
        <taxon>Fungi incertae sedis</taxon>
        <taxon>Mucoromycota</taxon>
        <taxon>Glomeromycotina</taxon>
        <taxon>Glomeromycetes</taxon>
        <taxon>Diversisporales</taxon>
        <taxon>Gigasporaceae</taxon>
        <taxon>Gigaspora</taxon>
    </lineage>
</organism>
<dbReference type="PANTHER" id="PTHR30575:SF0">
    <property type="entry name" value="XAA-ARG DIPEPTIDASE"/>
    <property type="match status" value="1"/>
</dbReference>
<accession>A0ABN7VB15</accession>
<reference evidence="1 2" key="1">
    <citation type="submission" date="2021-06" db="EMBL/GenBank/DDBJ databases">
        <authorList>
            <person name="Kallberg Y."/>
            <person name="Tangrot J."/>
            <person name="Rosling A."/>
        </authorList>
    </citation>
    <scope>NUCLEOTIDE SEQUENCE [LARGE SCALE GENOMIC DNA]</scope>
    <source>
        <strain evidence="1 2">120-4 pot B 10/14</strain>
    </source>
</reference>
<feature type="non-terminal residue" evidence="1">
    <location>
        <position position="1"/>
    </location>
</feature>
<dbReference type="Proteomes" id="UP000789901">
    <property type="component" value="Unassembled WGS sequence"/>
</dbReference>
<protein>
    <submittedName>
        <fullName evidence="1">22179_t:CDS:1</fullName>
    </submittedName>
</protein>
<gene>
    <name evidence="1" type="ORF">GMARGA_LOCUS16518</name>
</gene>
<sequence>MPDYISGKFYVRGRTIEDLRSLCPRVQKWFEGAAEATGAKLKTEWFREIYEEQSSISFDTSDQRNVSHVVPGIHPIYDNIFESPSEIKNHIPGFAKQARTKFAHEKNDIVYKECGIGFLTDFISQSVKEINVVVLAHKCAMEPAELPEALQDPKVATILLSELKKDMPALVFQWNDAGFNNVPNMPNCRNGISGQTKAALIANLVANRAVNWDDTIFTFPNGTAIGIWVNQMPAWTRHQAGVPDICHSVTRITKISATNPVDVENFDVILR</sequence>
<dbReference type="EMBL" id="CAJVQB010012009">
    <property type="protein sequence ID" value="CAG8752145.1"/>
    <property type="molecule type" value="Genomic_DNA"/>
</dbReference>
<evidence type="ECO:0000313" key="1">
    <source>
        <dbReference type="EMBL" id="CAG8752145.1"/>
    </source>
</evidence>
<dbReference type="PANTHER" id="PTHR30575">
    <property type="entry name" value="PEPTIDASE M20"/>
    <property type="match status" value="1"/>
</dbReference>
<evidence type="ECO:0000313" key="2">
    <source>
        <dbReference type="Proteomes" id="UP000789901"/>
    </source>
</evidence>
<comment type="caution">
    <text evidence="1">The sequence shown here is derived from an EMBL/GenBank/DDBJ whole genome shotgun (WGS) entry which is preliminary data.</text>
</comment>
<dbReference type="InterPro" id="IPR052030">
    <property type="entry name" value="Peptidase_M20/M20A_hydrolases"/>
</dbReference>
<keyword evidence="2" id="KW-1185">Reference proteome</keyword>